<sequence>MFYFTPLTVTMGCIHSLNPINFVSSLQFVQKKGNPMTSSQLPSIGRPNMPESYGLSQNAAGQLEWEWVQNQMIEARNYWVCTTRKDGRPHVMPVWGVWQENCFYFGTDIHSVKAHNLGRNPNLVVHLESGDEVVIIECRAQQISDPQLLSRVLKTYSQKYAVFSDESELTEVTIFYAAKPYKVLAWREASFPTSATRWRFDE</sequence>
<dbReference type="PANTHER" id="PTHR35176">
    <property type="entry name" value="HEME OXYGENASE HI_0854-RELATED"/>
    <property type="match status" value="1"/>
</dbReference>
<dbReference type="InterPro" id="IPR052019">
    <property type="entry name" value="F420H2_bilvrd_red/Heme_oxyg"/>
</dbReference>
<dbReference type="GO" id="GO:0016627">
    <property type="term" value="F:oxidoreductase activity, acting on the CH-CH group of donors"/>
    <property type="evidence" value="ECO:0007669"/>
    <property type="project" value="TreeGrafter"/>
</dbReference>
<dbReference type="AlphaFoldDB" id="A0A7C4Q3J7"/>
<organism evidence="3">
    <name type="scientific">Bellilinea caldifistulae</name>
    <dbReference type="NCBI Taxonomy" id="360411"/>
    <lineage>
        <taxon>Bacteria</taxon>
        <taxon>Bacillati</taxon>
        <taxon>Chloroflexota</taxon>
        <taxon>Anaerolineae</taxon>
        <taxon>Anaerolineales</taxon>
        <taxon>Anaerolineaceae</taxon>
        <taxon>Bellilinea</taxon>
    </lineage>
</organism>
<comment type="caution">
    <text evidence="3">The sequence shown here is derived from an EMBL/GenBank/DDBJ whole genome shotgun (WGS) entry which is preliminary data.</text>
</comment>
<dbReference type="Gene3D" id="2.30.110.10">
    <property type="entry name" value="Electron Transport, Fmn-binding Protein, Chain A"/>
    <property type="match status" value="1"/>
</dbReference>
<dbReference type="InterPro" id="IPR011576">
    <property type="entry name" value="Pyridox_Oxase_N"/>
</dbReference>
<keyword evidence="1" id="KW-0560">Oxidoreductase</keyword>
<dbReference type="SUPFAM" id="SSF50475">
    <property type="entry name" value="FMN-binding split barrel"/>
    <property type="match status" value="1"/>
</dbReference>
<evidence type="ECO:0000259" key="2">
    <source>
        <dbReference type="Pfam" id="PF01243"/>
    </source>
</evidence>
<proteinExistence type="predicted"/>
<evidence type="ECO:0000313" key="3">
    <source>
        <dbReference type="EMBL" id="HGS86532.1"/>
    </source>
</evidence>
<protein>
    <submittedName>
        <fullName evidence="3">Pyridoxamine 5'-phosphate oxidase</fullName>
    </submittedName>
</protein>
<reference evidence="3" key="1">
    <citation type="journal article" date="2020" name="mSystems">
        <title>Genome- and Community-Level Interaction Insights into Carbon Utilization and Element Cycling Functions of Hydrothermarchaeota in Hydrothermal Sediment.</title>
        <authorList>
            <person name="Zhou Z."/>
            <person name="Liu Y."/>
            <person name="Xu W."/>
            <person name="Pan J."/>
            <person name="Luo Z.H."/>
            <person name="Li M."/>
        </authorList>
    </citation>
    <scope>NUCLEOTIDE SEQUENCE [LARGE SCALE GENOMIC DNA]</scope>
    <source>
        <strain evidence="3">SpSt-556</strain>
    </source>
</reference>
<feature type="domain" description="Pyridoxamine 5'-phosphate oxidase N-terminal" evidence="2">
    <location>
        <begin position="78"/>
        <end position="161"/>
    </location>
</feature>
<dbReference type="GO" id="GO:0005829">
    <property type="term" value="C:cytosol"/>
    <property type="evidence" value="ECO:0007669"/>
    <property type="project" value="TreeGrafter"/>
</dbReference>
<dbReference type="InterPro" id="IPR012349">
    <property type="entry name" value="Split_barrel_FMN-bd"/>
</dbReference>
<accession>A0A7C4Q3J7</accession>
<dbReference type="Pfam" id="PF01243">
    <property type="entry name" value="PNPOx_N"/>
    <property type="match status" value="1"/>
</dbReference>
<name>A0A7C4Q3J7_9CHLR</name>
<evidence type="ECO:0000256" key="1">
    <source>
        <dbReference type="ARBA" id="ARBA00023002"/>
    </source>
</evidence>
<dbReference type="EMBL" id="DSXR01000038">
    <property type="protein sequence ID" value="HGS86532.1"/>
    <property type="molecule type" value="Genomic_DNA"/>
</dbReference>
<dbReference type="GO" id="GO:0070967">
    <property type="term" value="F:coenzyme F420 binding"/>
    <property type="evidence" value="ECO:0007669"/>
    <property type="project" value="TreeGrafter"/>
</dbReference>
<dbReference type="PANTHER" id="PTHR35176:SF4">
    <property type="entry name" value="PYRIDOXAMINE 5'-PHOSPHATE OXIDASE-RELATED FMN-BINDING"/>
    <property type="match status" value="1"/>
</dbReference>
<gene>
    <name evidence="3" type="ORF">ENT17_02830</name>
</gene>